<dbReference type="GO" id="GO:0006364">
    <property type="term" value="P:rRNA processing"/>
    <property type="evidence" value="ECO:0007669"/>
    <property type="project" value="UniProtKB-UniRule"/>
</dbReference>
<accession>A0A317E3V5</accession>
<evidence type="ECO:0000256" key="7">
    <source>
        <dbReference type="HAMAP-Rule" id="MF_00009"/>
    </source>
</evidence>
<dbReference type="OrthoDB" id="9807740at2"/>
<evidence type="ECO:0000256" key="3">
    <source>
        <dbReference type="ARBA" id="ARBA00022723"/>
    </source>
</evidence>
<feature type="region of interest" description="Disordered" evidence="8">
    <location>
        <begin position="1"/>
        <end position="39"/>
    </location>
</feature>
<feature type="binding site" evidence="7">
    <location>
        <position position="165"/>
    </location>
    <ligand>
        <name>Zn(2+)</name>
        <dbReference type="ChEBI" id="CHEBI:29105"/>
        <note>catalytic</note>
    </ligand>
</feature>
<dbReference type="GO" id="GO:0008270">
    <property type="term" value="F:zinc ion binding"/>
    <property type="evidence" value="ECO:0007669"/>
    <property type="project" value="UniProtKB-UniRule"/>
</dbReference>
<dbReference type="Gene3D" id="3.40.390.30">
    <property type="entry name" value="Metalloproteases ('zincins'), catalytic domain"/>
    <property type="match status" value="1"/>
</dbReference>
<name>A0A317E3V5_9PROT</name>
<keyword evidence="3 7" id="KW-0479">Metal-binding</keyword>
<dbReference type="HAMAP" id="MF_00009">
    <property type="entry name" value="Endoribonucl_YbeY"/>
    <property type="match status" value="1"/>
</dbReference>
<dbReference type="EC" id="3.1.-.-" evidence="7"/>
<keyword evidence="7" id="KW-0690">Ribosome biogenesis</keyword>
<proteinExistence type="inferred from homology"/>
<dbReference type="AlphaFoldDB" id="A0A317E3V5"/>
<dbReference type="GO" id="GO:0005737">
    <property type="term" value="C:cytoplasm"/>
    <property type="evidence" value="ECO:0007669"/>
    <property type="project" value="UniProtKB-SubCell"/>
</dbReference>
<keyword evidence="7" id="KW-0698">rRNA processing</keyword>
<dbReference type="PROSITE" id="PS01306">
    <property type="entry name" value="UPF0054"/>
    <property type="match status" value="1"/>
</dbReference>
<sequence length="214" mass="23101">MTTPSPQRASRQPSARRSRRRSAPPPSVPPRQPRLKAKISLRSENRAWVTALPDLRLLVPRAAKAALHAGRQRCPALDGALGPVEIDLCLSSDEAVQQLNRDWRGKDKPTNVLSFPGLEGGIAASLPAEAPRPLGDIVLALETCQREAVEQDKSLAHHVQHLVVHGVLHLLGYDHESDAEAKAMEALEVSVLAGLGVPDPYGPDHDPAEEEGAR</sequence>
<dbReference type="NCBIfam" id="TIGR00043">
    <property type="entry name" value="rRNA maturation RNase YbeY"/>
    <property type="match status" value="1"/>
</dbReference>
<dbReference type="EMBL" id="QGLF01000003">
    <property type="protein sequence ID" value="PWR20890.1"/>
    <property type="molecule type" value="Genomic_DNA"/>
</dbReference>
<evidence type="ECO:0000256" key="6">
    <source>
        <dbReference type="ARBA" id="ARBA00022833"/>
    </source>
</evidence>
<feature type="compositionally biased region" description="Pro residues" evidence="8">
    <location>
        <begin position="23"/>
        <end position="32"/>
    </location>
</feature>
<feature type="compositionally biased region" description="Basic and acidic residues" evidence="8">
    <location>
        <begin position="202"/>
        <end position="214"/>
    </location>
</feature>
<reference evidence="10" key="1">
    <citation type="submission" date="2018-05" db="EMBL/GenBank/DDBJ databases">
        <title>Zavarzinia sp. HR-AS.</title>
        <authorList>
            <person name="Lee Y."/>
            <person name="Jeon C.O."/>
        </authorList>
    </citation>
    <scope>NUCLEOTIDE SEQUENCE [LARGE SCALE GENOMIC DNA]</scope>
    <source>
        <strain evidence="10">DSM 1231</strain>
    </source>
</reference>
<evidence type="ECO:0000256" key="5">
    <source>
        <dbReference type="ARBA" id="ARBA00022801"/>
    </source>
</evidence>
<protein>
    <recommendedName>
        <fullName evidence="7">Endoribonuclease YbeY</fullName>
        <ecNumber evidence="7">3.1.-.-</ecNumber>
    </recommendedName>
</protein>
<feature type="compositionally biased region" description="Low complexity" evidence="8">
    <location>
        <begin position="1"/>
        <end position="13"/>
    </location>
</feature>
<dbReference type="Proteomes" id="UP000246077">
    <property type="component" value="Unassembled WGS sequence"/>
</dbReference>
<evidence type="ECO:0000256" key="1">
    <source>
        <dbReference type="ARBA" id="ARBA00010875"/>
    </source>
</evidence>
<dbReference type="SUPFAM" id="SSF55486">
    <property type="entry name" value="Metalloproteases ('zincins'), catalytic domain"/>
    <property type="match status" value="1"/>
</dbReference>
<evidence type="ECO:0000256" key="8">
    <source>
        <dbReference type="SAM" id="MobiDB-lite"/>
    </source>
</evidence>
<dbReference type="InterPro" id="IPR020549">
    <property type="entry name" value="YbeY_CS"/>
</dbReference>
<evidence type="ECO:0000313" key="9">
    <source>
        <dbReference type="EMBL" id="PWR20890.1"/>
    </source>
</evidence>
<evidence type="ECO:0000313" key="10">
    <source>
        <dbReference type="Proteomes" id="UP000246077"/>
    </source>
</evidence>
<feature type="binding site" evidence="7">
    <location>
        <position position="169"/>
    </location>
    <ligand>
        <name>Zn(2+)</name>
        <dbReference type="ChEBI" id="CHEBI:29105"/>
        <note>catalytic</note>
    </ligand>
</feature>
<keyword evidence="4 7" id="KW-0255">Endonuclease</keyword>
<dbReference type="PANTHER" id="PTHR46986:SF1">
    <property type="entry name" value="ENDORIBONUCLEASE YBEY, CHLOROPLASTIC"/>
    <property type="match status" value="1"/>
</dbReference>
<evidence type="ECO:0000256" key="2">
    <source>
        <dbReference type="ARBA" id="ARBA00022722"/>
    </source>
</evidence>
<comment type="caution">
    <text evidence="9">The sequence shown here is derived from an EMBL/GenBank/DDBJ whole genome shotgun (WGS) entry which is preliminary data.</text>
</comment>
<keyword evidence="6 7" id="KW-0862">Zinc</keyword>
<organism evidence="9 10">
    <name type="scientific">Zavarzinia compransoris</name>
    <dbReference type="NCBI Taxonomy" id="1264899"/>
    <lineage>
        <taxon>Bacteria</taxon>
        <taxon>Pseudomonadati</taxon>
        <taxon>Pseudomonadota</taxon>
        <taxon>Alphaproteobacteria</taxon>
        <taxon>Rhodospirillales</taxon>
        <taxon>Zavarziniaceae</taxon>
        <taxon>Zavarzinia</taxon>
    </lineage>
</organism>
<comment type="similarity">
    <text evidence="1 7">Belongs to the endoribonuclease YbeY family.</text>
</comment>
<keyword evidence="7" id="KW-0963">Cytoplasm</keyword>
<dbReference type="GO" id="GO:0004521">
    <property type="term" value="F:RNA endonuclease activity"/>
    <property type="evidence" value="ECO:0007669"/>
    <property type="project" value="UniProtKB-UniRule"/>
</dbReference>
<comment type="subcellular location">
    <subcellularLocation>
        <location evidence="7">Cytoplasm</location>
    </subcellularLocation>
</comment>
<comment type="cofactor">
    <cofactor evidence="7">
        <name>Zn(2+)</name>
        <dbReference type="ChEBI" id="CHEBI:29105"/>
    </cofactor>
    <text evidence="7">Binds 1 zinc ion.</text>
</comment>
<dbReference type="GO" id="GO:0004222">
    <property type="term" value="F:metalloendopeptidase activity"/>
    <property type="evidence" value="ECO:0007669"/>
    <property type="project" value="InterPro"/>
</dbReference>
<feature type="binding site" evidence="7">
    <location>
        <position position="175"/>
    </location>
    <ligand>
        <name>Zn(2+)</name>
        <dbReference type="ChEBI" id="CHEBI:29105"/>
        <note>catalytic</note>
    </ligand>
</feature>
<evidence type="ECO:0000256" key="4">
    <source>
        <dbReference type="ARBA" id="ARBA00022759"/>
    </source>
</evidence>
<dbReference type="InterPro" id="IPR023091">
    <property type="entry name" value="MetalPrtase_cat_dom_sf_prd"/>
</dbReference>
<comment type="function">
    <text evidence="7">Single strand-specific metallo-endoribonuclease involved in late-stage 70S ribosome quality control and in maturation of the 3' terminus of the 16S rRNA.</text>
</comment>
<keyword evidence="10" id="KW-1185">Reference proteome</keyword>
<dbReference type="InterPro" id="IPR002036">
    <property type="entry name" value="YbeY"/>
</dbReference>
<gene>
    <name evidence="7 9" type="primary">ybeY</name>
    <name evidence="9" type="ORF">DKG75_12935</name>
</gene>
<keyword evidence="5 7" id="KW-0378">Hydrolase</keyword>
<dbReference type="PANTHER" id="PTHR46986">
    <property type="entry name" value="ENDORIBONUCLEASE YBEY, CHLOROPLASTIC"/>
    <property type="match status" value="1"/>
</dbReference>
<keyword evidence="2 7" id="KW-0540">Nuclease</keyword>
<feature type="region of interest" description="Disordered" evidence="8">
    <location>
        <begin position="195"/>
        <end position="214"/>
    </location>
</feature>
<dbReference type="Pfam" id="PF02130">
    <property type="entry name" value="YbeY"/>
    <property type="match status" value="1"/>
</dbReference>